<dbReference type="Gene3D" id="3.40.630.30">
    <property type="match status" value="1"/>
</dbReference>
<organism evidence="2 3">
    <name type="scientific">Diplocloster agilis</name>
    <dbReference type="NCBI Taxonomy" id="2850323"/>
    <lineage>
        <taxon>Bacteria</taxon>
        <taxon>Bacillati</taxon>
        <taxon>Bacillota</taxon>
        <taxon>Clostridia</taxon>
        <taxon>Lachnospirales</taxon>
        <taxon>Lachnospiraceae</taxon>
        <taxon>Diplocloster</taxon>
    </lineage>
</organism>
<dbReference type="GO" id="GO:0016747">
    <property type="term" value="F:acyltransferase activity, transferring groups other than amino-acyl groups"/>
    <property type="evidence" value="ECO:0007669"/>
    <property type="project" value="InterPro"/>
</dbReference>
<feature type="domain" description="N-acetyltransferase" evidence="1">
    <location>
        <begin position="8"/>
        <end position="162"/>
    </location>
</feature>
<dbReference type="PROSITE" id="PS51186">
    <property type="entry name" value="GNAT"/>
    <property type="match status" value="1"/>
</dbReference>
<dbReference type="EMBL" id="JAHQCW010000037">
    <property type="protein sequence ID" value="MBU9738595.1"/>
    <property type="molecule type" value="Genomic_DNA"/>
</dbReference>
<evidence type="ECO:0000313" key="3">
    <source>
        <dbReference type="Proteomes" id="UP000712157"/>
    </source>
</evidence>
<dbReference type="InterPro" id="IPR016181">
    <property type="entry name" value="Acyl_CoA_acyltransferase"/>
</dbReference>
<reference evidence="2" key="1">
    <citation type="submission" date="2021-06" db="EMBL/GenBank/DDBJ databases">
        <title>Description of novel taxa of the family Lachnospiraceae.</title>
        <authorList>
            <person name="Chaplin A.V."/>
            <person name="Sokolova S.R."/>
            <person name="Pikina A.P."/>
            <person name="Korzhanova M."/>
            <person name="Belova V."/>
            <person name="Korostin D."/>
            <person name="Efimov B.A."/>
        </authorList>
    </citation>
    <scope>NUCLEOTIDE SEQUENCE</scope>
    <source>
        <strain evidence="2">ASD5720</strain>
    </source>
</reference>
<sequence>MDFILREWKIQDVTAVAKYANNPKIADYLRDVFPYPYTREDATQYVESCIKAGDETQLCRAIEADGEAVGSIGIFLGDDVYRRSAELGYWLAEPFWGKGIMSRAVVQLCEEAFQRYDIVRIFAEPYSCNQRSQRVLEKAGFTLEGIMRSSVCKHGVMYDSCMYALIK</sequence>
<proteinExistence type="predicted"/>
<dbReference type="RefSeq" id="WP_158343275.1">
    <property type="nucleotide sequence ID" value="NZ_JAHQCW010000037.1"/>
</dbReference>
<protein>
    <submittedName>
        <fullName evidence="2">GNAT family N-acetyltransferase</fullName>
    </submittedName>
</protein>
<gene>
    <name evidence="2" type="ORF">KTH89_18800</name>
</gene>
<keyword evidence="3" id="KW-1185">Reference proteome</keyword>
<evidence type="ECO:0000259" key="1">
    <source>
        <dbReference type="PROSITE" id="PS51186"/>
    </source>
</evidence>
<dbReference type="PANTHER" id="PTHR43328:SF1">
    <property type="entry name" value="N-ACETYLTRANSFERASE DOMAIN-CONTAINING PROTEIN"/>
    <property type="match status" value="1"/>
</dbReference>
<dbReference type="AlphaFoldDB" id="A0A949K4A6"/>
<name>A0A949K4A6_9FIRM</name>
<dbReference type="PANTHER" id="PTHR43328">
    <property type="entry name" value="ACETYLTRANSFERASE-RELATED"/>
    <property type="match status" value="1"/>
</dbReference>
<dbReference type="InterPro" id="IPR000182">
    <property type="entry name" value="GNAT_dom"/>
</dbReference>
<dbReference type="Proteomes" id="UP000712157">
    <property type="component" value="Unassembled WGS sequence"/>
</dbReference>
<evidence type="ECO:0000313" key="2">
    <source>
        <dbReference type="EMBL" id="MBU9738595.1"/>
    </source>
</evidence>
<dbReference type="Pfam" id="PF13302">
    <property type="entry name" value="Acetyltransf_3"/>
    <property type="match status" value="1"/>
</dbReference>
<accession>A0A949K4A6</accession>
<comment type="caution">
    <text evidence="2">The sequence shown here is derived from an EMBL/GenBank/DDBJ whole genome shotgun (WGS) entry which is preliminary data.</text>
</comment>
<dbReference type="SUPFAM" id="SSF55729">
    <property type="entry name" value="Acyl-CoA N-acyltransferases (Nat)"/>
    <property type="match status" value="1"/>
</dbReference>